<dbReference type="InterPro" id="IPR013144">
    <property type="entry name" value="CRA_dom"/>
</dbReference>
<dbReference type="InterPro" id="IPR006594">
    <property type="entry name" value="LisH"/>
</dbReference>
<keyword evidence="5" id="KW-0862">Zinc</keyword>
<evidence type="ECO:0000313" key="9">
    <source>
        <dbReference type="EMBL" id="KAH7351631.1"/>
    </source>
</evidence>
<keyword evidence="4 6" id="KW-0863">Zinc-finger</keyword>
<evidence type="ECO:0000256" key="6">
    <source>
        <dbReference type="PROSITE-ProRule" id="PRU01215"/>
    </source>
</evidence>
<dbReference type="SMART" id="SM00668">
    <property type="entry name" value="CTLH"/>
    <property type="match status" value="1"/>
</dbReference>
<evidence type="ECO:0000256" key="1">
    <source>
        <dbReference type="ARBA" id="ARBA00004496"/>
    </source>
</evidence>
<dbReference type="AlphaFoldDB" id="A0A8T2SJI1"/>
<reference evidence="9" key="1">
    <citation type="submission" date="2021-08" db="EMBL/GenBank/DDBJ databases">
        <title>WGS assembly of Ceratopteris richardii.</title>
        <authorList>
            <person name="Marchant D.B."/>
            <person name="Chen G."/>
            <person name="Jenkins J."/>
            <person name="Shu S."/>
            <person name="Leebens-Mack J."/>
            <person name="Grimwood J."/>
            <person name="Schmutz J."/>
            <person name="Soltis P."/>
            <person name="Soltis D."/>
            <person name="Chen Z.-H."/>
        </authorList>
    </citation>
    <scope>NUCLEOTIDE SEQUENCE</scope>
    <source>
        <strain evidence="9">Whitten #5841</strain>
        <tissue evidence="9">Leaf</tissue>
    </source>
</reference>
<dbReference type="GO" id="GO:0034657">
    <property type="term" value="C:GID complex"/>
    <property type="evidence" value="ECO:0007669"/>
    <property type="project" value="TreeGrafter"/>
</dbReference>
<proteinExistence type="predicted"/>
<evidence type="ECO:0000256" key="2">
    <source>
        <dbReference type="ARBA" id="ARBA00022490"/>
    </source>
</evidence>
<dbReference type="SMART" id="SM00757">
    <property type="entry name" value="CRA"/>
    <property type="match status" value="1"/>
</dbReference>
<keyword evidence="10" id="KW-1185">Reference proteome</keyword>
<accession>A0A8T2SJI1</accession>
<dbReference type="FunFam" id="3.30.40.10:FF:000143">
    <property type="entry name" value="Regulator of gluconeogenesis Rmd5"/>
    <property type="match status" value="1"/>
</dbReference>
<evidence type="ECO:0000259" key="7">
    <source>
        <dbReference type="PROSITE" id="PS50897"/>
    </source>
</evidence>
<dbReference type="InterPro" id="IPR006595">
    <property type="entry name" value="CTLH_C"/>
</dbReference>
<dbReference type="PROSITE" id="PS51867">
    <property type="entry name" value="ZF_RING_GID"/>
    <property type="match status" value="1"/>
</dbReference>
<keyword evidence="3" id="KW-0479">Metal-binding</keyword>
<dbReference type="InterPro" id="IPR044063">
    <property type="entry name" value="ZF_RING_GID"/>
</dbReference>
<dbReference type="OrthoDB" id="1933281at2759"/>
<protein>
    <submittedName>
        <fullName evidence="9">Uncharacterized protein</fullName>
    </submittedName>
</protein>
<dbReference type="OMA" id="NDATFFY"/>
<comment type="subcellular location">
    <subcellularLocation>
        <location evidence="1">Cytoplasm</location>
    </subcellularLocation>
</comment>
<dbReference type="PANTHER" id="PTHR12170">
    <property type="entry name" value="MACROPHAGE ERYTHROBLAST ATTACHER-RELATED"/>
    <property type="match status" value="1"/>
</dbReference>
<dbReference type="PANTHER" id="PTHR12170:SF3">
    <property type="entry name" value="GH10162P"/>
    <property type="match status" value="1"/>
</dbReference>
<dbReference type="GO" id="GO:0008270">
    <property type="term" value="F:zinc ion binding"/>
    <property type="evidence" value="ECO:0007669"/>
    <property type="project" value="UniProtKB-KW"/>
</dbReference>
<dbReference type="CDD" id="cd16652">
    <property type="entry name" value="dRING_Rmd5p-like"/>
    <property type="match status" value="1"/>
</dbReference>
<gene>
    <name evidence="9" type="ORF">KP509_19G006900</name>
</gene>
<dbReference type="InterPro" id="IPR013083">
    <property type="entry name" value="Znf_RING/FYVE/PHD"/>
</dbReference>
<dbReference type="GO" id="GO:0005634">
    <property type="term" value="C:nucleus"/>
    <property type="evidence" value="ECO:0007669"/>
    <property type="project" value="TreeGrafter"/>
</dbReference>
<keyword evidence="2" id="KW-0963">Cytoplasm</keyword>
<dbReference type="Pfam" id="PF10607">
    <property type="entry name" value="CTLH"/>
    <property type="match status" value="1"/>
</dbReference>
<dbReference type="Pfam" id="PF13445">
    <property type="entry name" value="zf-RING_UBOX"/>
    <property type="match status" value="1"/>
</dbReference>
<dbReference type="GO" id="GO:0005737">
    <property type="term" value="C:cytoplasm"/>
    <property type="evidence" value="ECO:0007669"/>
    <property type="project" value="UniProtKB-SubCell"/>
</dbReference>
<evidence type="ECO:0000256" key="3">
    <source>
        <dbReference type="ARBA" id="ARBA00022723"/>
    </source>
</evidence>
<feature type="zinc finger region" description="RING-Gid-type" evidence="6">
    <location>
        <begin position="327"/>
        <end position="368"/>
    </location>
</feature>
<dbReference type="SUPFAM" id="SSF57850">
    <property type="entry name" value="RING/U-box"/>
    <property type="match status" value="1"/>
</dbReference>
<evidence type="ECO:0000256" key="4">
    <source>
        <dbReference type="ARBA" id="ARBA00022771"/>
    </source>
</evidence>
<feature type="domain" description="CTLH" evidence="7">
    <location>
        <begin position="148"/>
        <end position="205"/>
    </location>
</feature>
<feature type="domain" description="RING-Gid-type" evidence="8">
    <location>
        <begin position="327"/>
        <end position="368"/>
    </location>
</feature>
<evidence type="ECO:0000313" key="10">
    <source>
        <dbReference type="Proteomes" id="UP000825935"/>
    </source>
</evidence>
<dbReference type="Proteomes" id="UP000825935">
    <property type="component" value="Chromosome 19"/>
</dbReference>
<dbReference type="PROSITE" id="PS50897">
    <property type="entry name" value="CTLH"/>
    <property type="match status" value="1"/>
</dbReference>
<dbReference type="GO" id="GO:0043161">
    <property type="term" value="P:proteasome-mediated ubiquitin-dependent protein catabolic process"/>
    <property type="evidence" value="ECO:0007669"/>
    <property type="project" value="InterPro"/>
</dbReference>
<dbReference type="Gene3D" id="3.30.40.10">
    <property type="entry name" value="Zinc/RING finger domain, C3HC4 (zinc finger)"/>
    <property type="match status" value="1"/>
</dbReference>
<dbReference type="EMBL" id="CM035424">
    <property type="protein sequence ID" value="KAH7351631.1"/>
    <property type="molecule type" value="Genomic_DNA"/>
</dbReference>
<dbReference type="InterPro" id="IPR027370">
    <property type="entry name" value="Znf-RING_euk"/>
</dbReference>
<comment type="caution">
    <text evidence="9">The sequence shown here is derived from an EMBL/GenBank/DDBJ whole genome shotgun (WGS) entry which is preliminary data.</text>
</comment>
<dbReference type="GO" id="GO:0061630">
    <property type="term" value="F:ubiquitin protein ligase activity"/>
    <property type="evidence" value="ECO:0007669"/>
    <property type="project" value="InterPro"/>
</dbReference>
<organism evidence="9 10">
    <name type="scientific">Ceratopteris richardii</name>
    <name type="common">Triangle waterfern</name>
    <dbReference type="NCBI Taxonomy" id="49495"/>
    <lineage>
        <taxon>Eukaryota</taxon>
        <taxon>Viridiplantae</taxon>
        <taxon>Streptophyta</taxon>
        <taxon>Embryophyta</taxon>
        <taxon>Tracheophyta</taxon>
        <taxon>Polypodiopsida</taxon>
        <taxon>Polypodiidae</taxon>
        <taxon>Polypodiales</taxon>
        <taxon>Pteridineae</taxon>
        <taxon>Pteridaceae</taxon>
        <taxon>Parkerioideae</taxon>
        <taxon>Ceratopteris</taxon>
    </lineage>
</organism>
<dbReference type="PROSITE" id="PS50896">
    <property type="entry name" value="LISH"/>
    <property type="match status" value="1"/>
</dbReference>
<evidence type="ECO:0000256" key="5">
    <source>
        <dbReference type="ARBA" id="ARBA00022833"/>
    </source>
</evidence>
<name>A0A8T2SJI1_CERRI</name>
<evidence type="ECO:0000259" key="8">
    <source>
        <dbReference type="PROSITE" id="PS51867"/>
    </source>
</evidence>
<sequence length="382" mass="43724">MDLESVRDAFERASRKQRSGESSTMECVERVLQEVTTALEKVRACDANTAEDVRPYLSELHSALCKLAPIQELSASQKDVSVSIAKYGKVLDKFFCTDIAKAWRDVNWPDEALCRIIAIHFYRQGLFDLGDCFISEALDEEGASIREPFIEIFQILENLKMKNLEPALRWARIRHSALMQKGSPLEFELHRLQFLQLLLKGLRPEALQYARKNFRPFSDQHMAEIQRLMGCLLWTGKLESSPYSDLLSVSCWDEIAYKFIRECCSFLGQSYESPLQVTLAAGMQALPTLLKMATVLASKKQEWQLLKQLPVEIELSKEFQFHSIFACPVSKDQSTAENPPMLMPCCHVLCKQSLQKLAKNHTFKCPYCPAEVNMSQCRPIYF</sequence>
<dbReference type="InterPro" id="IPR037683">
    <property type="entry name" value="Rmd5_dRing"/>
</dbReference>
<dbReference type="InterPro" id="IPR024964">
    <property type="entry name" value="CTLH/CRA"/>
</dbReference>
<dbReference type="InterPro" id="IPR045098">
    <property type="entry name" value="Fyv10_fam"/>
</dbReference>